<dbReference type="AlphaFoldDB" id="A0A015KD05"/>
<dbReference type="Proteomes" id="UP000022910">
    <property type="component" value="Unassembled WGS sequence"/>
</dbReference>
<sequence>MSLSITTPVSKASIAPADALQPTPSPRGCQITSTSVMRKIEIANSMSGLRSHLATGNPAYRTTFHRSKAALIFAKPRAVRLERCLEHFHCPLRQLGMNAVIDPLTLTAILQQTADAELSQVARDLRLAIVERPNQFANA</sequence>
<gene>
    <name evidence="1" type="ORF">RirG_023520</name>
</gene>
<evidence type="ECO:0000313" key="2">
    <source>
        <dbReference type="Proteomes" id="UP000022910"/>
    </source>
</evidence>
<dbReference type="HOGENOM" id="CLU_1846189_0_0_1"/>
<proteinExistence type="predicted"/>
<keyword evidence="2" id="KW-1185">Reference proteome</keyword>
<evidence type="ECO:0000313" key="1">
    <source>
        <dbReference type="EMBL" id="EXX77465.1"/>
    </source>
</evidence>
<accession>A0A015KD05</accession>
<organism evidence="1 2">
    <name type="scientific">Rhizophagus irregularis (strain DAOM 197198w)</name>
    <name type="common">Glomus intraradices</name>
    <dbReference type="NCBI Taxonomy" id="1432141"/>
    <lineage>
        <taxon>Eukaryota</taxon>
        <taxon>Fungi</taxon>
        <taxon>Fungi incertae sedis</taxon>
        <taxon>Mucoromycota</taxon>
        <taxon>Glomeromycotina</taxon>
        <taxon>Glomeromycetes</taxon>
        <taxon>Glomerales</taxon>
        <taxon>Glomeraceae</taxon>
        <taxon>Rhizophagus</taxon>
    </lineage>
</organism>
<name>A0A015KD05_RHIIW</name>
<dbReference type="EMBL" id="JEMT01010961">
    <property type="protein sequence ID" value="EXX77465.1"/>
    <property type="molecule type" value="Genomic_DNA"/>
</dbReference>
<comment type="caution">
    <text evidence="1">The sequence shown here is derived from an EMBL/GenBank/DDBJ whole genome shotgun (WGS) entry which is preliminary data.</text>
</comment>
<protein>
    <submittedName>
        <fullName evidence="1">Uncharacterized protein</fullName>
    </submittedName>
</protein>
<reference evidence="1 2" key="1">
    <citation type="submission" date="2014-02" db="EMBL/GenBank/DDBJ databases">
        <title>Single nucleus genome sequencing reveals high similarity among nuclei of an endomycorrhizal fungus.</title>
        <authorList>
            <person name="Lin K."/>
            <person name="Geurts R."/>
            <person name="Zhang Z."/>
            <person name="Limpens E."/>
            <person name="Saunders D.G."/>
            <person name="Mu D."/>
            <person name="Pang E."/>
            <person name="Cao H."/>
            <person name="Cha H."/>
            <person name="Lin T."/>
            <person name="Zhou Q."/>
            <person name="Shang Y."/>
            <person name="Li Y."/>
            <person name="Ivanov S."/>
            <person name="Sharma T."/>
            <person name="Velzen R.V."/>
            <person name="Ruijter N.D."/>
            <person name="Aanen D.K."/>
            <person name="Win J."/>
            <person name="Kamoun S."/>
            <person name="Bisseling T."/>
            <person name="Huang S."/>
        </authorList>
    </citation>
    <scope>NUCLEOTIDE SEQUENCE [LARGE SCALE GENOMIC DNA]</scope>
    <source>
        <strain evidence="2">DAOM197198w</strain>
    </source>
</reference>